<comment type="caution">
    <text evidence="1">The sequence shown here is derived from an EMBL/GenBank/DDBJ whole genome shotgun (WGS) entry which is preliminary data.</text>
</comment>
<keyword evidence="2" id="KW-1185">Reference proteome</keyword>
<name>A0ABD2PYX0_9PLAT</name>
<reference evidence="1 2" key="1">
    <citation type="submission" date="2024-11" db="EMBL/GenBank/DDBJ databases">
        <title>Adaptive evolution of stress response genes in parasites aligns with host niche diversity.</title>
        <authorList>
            <person name="Hahn C."/>
            <person name="Resl P."/>
        </authorList>
    </citation>
    <scope>NUCLEOTIDE SEQUENCE [LARGE SCALE GENOMIC DNA]</scope>
    <source>
        <strain evidence="1">EGGRZ-B1_66</strain>
        <tissue evidence="1">Body</tissue>
    </source>
</reference>
<dbReference type="Proteomes" id="UP001626550">
    <property type="component" value="Unassembled WGS sequence"/>
</dbReference>
<evidence type="ECO:0000313" key="1">
    <source>
        <dbReference type="EMBL" id="KAL3312620.1"/>
    </source>
</evidence>
<dbReference type="EMBL" id="JBJKFK010001625">
    <property type="protein sequence ID" value="KAL3312620.1"/>
    <property type="molecule type" value="Genomic_DNA"/>
</dbReference>
<dbReference type="AlphaFoldDB" id="A0ABD2PYX0"/>
<proteinExistence type="predicted"/>
<sequence>MLCCRCQRPTDYALEHLVDDIASMMNPVTSEYGMDGFPVFSTQIKMIGEFLIRSDYGFGSRGAYREDNFMEAIQAFRLGLIQKGAYMGVNTSRIVEEFDKSLITINTCCFEYIYLKVVIGKFKAMVDSVLQPYYLLRTGIRGYFTQM</sequence>
<protein>
    <submittedName>
        <fullName evidence="1">Uncharacterized protein</fullName>
    </submittedName>
</protein>
<accession>A0ABD2PYX0</accession>
<gene>
    <name evidence="1" type="ORF">Ciccas_008789</name>
</gene>
<evidence type="ECO:0000313" key="2">
    <source>
        <dbReference type="Proteomes" id="UP001626550"/>
    </source>
</evidence>
<organism evidence="1 2">
    <name type="scientific">Cichlidogyrus casuarinus</name>
    <dbReference type="NCBI Taxonomy" id="1844966"/>
    <lineage>
        <taxon>Eukaryota</taxon>
        <taxon>Metazoa</taxon>
        <taxon>Spiralia</taxon>
        <taxon>Lophotrochozoa</taxon>
        <taxon>Platyhelminthes</taxon>
        <taxon>Monogenea</taxon>
        <taxon>Monopisthocotylea</taxon>
        <taxon>Dactylogyridea</taxon>
        <taxon>Ancyrocephalidae</taxon>
        <taxon>Cichlidogyrus</taxon>
    </lineage>
</organism>